<organism evidence="1 2">
    <name type="scientific">Actinospica acidithermotolerans</name>
    <dbReference type="NCBI Taxonomy" id="2828514"/>
    <lineage>
        <taxon>Bacteria</taxon>
        <taxon>Bacillati</taxon>
        <taxon>Actinomycetota</taxon>
        <taxon>Actinomycetes</taxon>
        <taxon>Catenulisporales</taxon>
        <taxon>Actinospicaceae</taxon>
        <taxon>Actinospica</taxon>
    </lineage>
</organism>
<sequence>MDGSVEAPAQPEVSVGSPRRAELLERTLDYAERTNLSELSLRPLAAAIGSSPRVLIYLFGSKDGLLREVLAASRARQLAVVRRAMEESAAPGEVLGRLWAWMCEPEHAGVGRLFFESYSRSLGGGEPWASFAVDSVRDWEPQLRSMLTRSAGSAPSDAEVTLALATLRGLFLDLLATGEAERIDLAWRRYIELNWP</sequence>
<dbReference type="Proteomes" id="UP000676325">
    <property type="component" value="Unassembled WGS sequence"/>
</dbReference>
<protein>
    <submittedName>
        <fullName evidence="1">TetR/AcrR family transcriptional regulator</fullName>
    </submittedName>
</protein>
<accession>A0A941EHR7</accession>
<dbReference type="RefSeq" id="WP_212521861.1">
    <property type="nucleotide sequence ID" value="NZ_JAGSOH010000152.1"/>
</dbReference>
<dbReference type="AlphaFoldDB" id="A0A941EHR7"/>
<evidence type="ECO:0000313" key="2">
    <source>
        <dbReference type="Proteomes" id="UP000676325"/>
    </source>
</evidence>
<proteinExistence type="predicted"/>
<name>A0A941EHR7_9ACTN</name>
<keyword evidence="2" id="KW-1185">Reference proteome</keyword>
<reference evidence="1" key="1">
    <citation type="submission" date="2021-04" db="EMBL/GenBank/DDBJ databases">
        <title>Genome based classification of Actinospica acidithermotolerans sp. nov., an actinobacterium isolated from an Indonesian hot spring.</title>
        <authorList>
            <person name="Kusuma A.B."/>
            <person name="Putra K.E."/>
            <person name="Nafisah S."/>
            <person name="Loh J."/>
            <person name="Nouioui I."/>
            <person name="Goodfellow M."/>
        </authorList>
    </citation>
    <scope>NUCLEOTIDE SEQUENCE</scope>
    <source>
        <strain evidence="1">MGRD01-02</strain>
    </source>
</reference>
<dbReference type="EMBL" id="JAGSOH010000152">
    <property type="protein sequence ID" value="MBR7830737.1"/>
    <property type="molecule type" value="Genomic_DNA"/>
</dbReference>
<comment type="caution">
    <text evidence="1">The sequence shown here is derived from an EMBL/GenBank/DDBJ whole genome shotgun (WGS) entry which is preliminary data.</text>
</comment>
<evidence type="ECO:0000313" key="1">
    <source>
        <dbReference type="EMBL" id="MBR7830737.1"/>
    </source>
</evidence>
<dbReference type="SUPFAM" id="SSF46689">
    <property type="entry name" value="Homeodomain-like"/>
    <property type="match status" value="1"/>
</dbReference>
<dbReference type="Gene3D" id="1.10.357.10">
    <property type="entry name" value="Tetracycline Repressor, domain 2"/>
    <property type="match status" value="1"/>
</dbReference>
<dbReference type="InterPro" id="IPR009057">
    <property type="entry name" value="Homeodomain-like_sf"/>
</dbReference>
<gene>
    <name evidence="1" type="ORF">KDK95_30825</name>
</gene>